<proteinExistence type="predicted"/>
<keyword evidence="1" id="KW-1133">Transmembrane helix</keyword>
<comment type="caution">
    <text evidence="2">The sequence shown here is derived from an EMBL/GenBank/DDBJ whole genome shotgun (WGS) entry which is preliminary data.</text>
</comment>
<dbReference type="Proteomes" id="UP000023152">
    <property type="component" value="Unassembled WGS sequence"/>
</dbReference>
<evidence type="ECO:0000313" key="3">
    <source>
        <dbReference type="Proteomes" id="UP000023152"/>
    </source>
</evidence>
<accession>X6N077</accession>
<keyword evidence="1" id="KW-0472">Membrane</keyword>
<protein>
    <submittedName>
        <fullName evidence="2">Uncharacterized protein</fullName>
    </submittedName>
</protein>
<gene>
    <name evidence="2" type="ORF">RFI_17933</name>
</gene>
<keyword evidence="1" id="KW-0812">Transmembrane</keyword>
<reference evidence="2 3" key="1">
    <citation type="journal article" date="2013" name="Curr. Biol.">
        <title>The Genome of the Foraminiferan Reticulomyxa filosa.</title>
        <authorList>
            <person name="Glockner G."/>
            <person name="Hulsmann N."/>
            <person name="Schleicher M."/>
            <person name="Noegel A.A."/>
            <person name="Eichinger L."/>
            <person name="Gallinger C."/>
            <person name="Pawlowski J."/>
            <person name="Sierra R."/>
            <person name="Euteneuer U."/>
            <person name="Pillet L."/>
            <person name="Moustafa A."/>
            <person name="Platzer M."/>
            <person name="Groth M."/>
            <person name="Szafranski K."/>
            <person name="Schliwa M."/>
        </authorList>
    </citation>
    <scope>NUCLEOTIDE SEQUENCE [LARGE SCALE GENOMIC DNA]</scope>
</reference>
<dbReference type="EMBL" id="ASPP01013808">
    <property type="protein sequence ID" value="ETO19298.1"/>
    <property type="molecule type" value="Genomic_DNA"/>
</dbReference>
<dbReference type="AlphaFoldDB" id="X6N077"/>
<sequence length="182" mass="20511">MDIANFDFDDNEPLKLADSMSDEKSKVSPFTIGTMRHSGKHGKSDSFSFVGSFNAIDQVCEIHVGSHLKCKLCYFVTWKKHPRDSAPISVLKPLRKSMNALNKNGCNGDNNENLVGQEESTDDWFASIHDAIAAYEHQRQFLFFCITIISSFVVAILDWVTKLSSNTCEWVDGTFVEKYSNI</sequence>
<organism evidence="2 3">
    <name type="scientific">Reticulomyxa filosa</name>
    <dbReference type="NCBI Taxonomy" id="46433"/>
    <lineage>
        <taxon>Eukaryota</taxon>
        <taxon>Sar</taxon>
        <taxon>Rhizaria</taxon>
        <taxon>Retaria</taxon>
        <taxon>Foraminifera</taxon>
        <taxon>Monothalamids</taxon>
        <taxon>Reticulomyxidae</taxon>
        <taxon>Reticulomyxa</taxon>
    </lineage>
</organism>
<keyword evidence="3" id="KW-1185">Reference proteome</keyword>
<evidence type="ECO:0000313" key="2">
    <source>
        <dbReference type="EMBL" id="ETO19298.1"/>
    </source>
</evidence>
<evidence type="ECO:0000256" key="1">
    <source>
        <dbReference type="SAM" id="Phobius"/>
    </source>
</evidence>
<feature type="transmembrane region" description="Helical" evidence="1">
    <location>
        <begin position="141"/>
        <end position="160"/>
    </location>
</feature>
<name>X6N077_RETFI</name>